<gene>
    <name evidence="2" type="ORF">PLOB_00001539</name>
</gene>
<name>A0ABN8Q5L9_9CNID</name>
<dbReference type="EMBL" id="CALNXK010000101">
    <property type="protein sequence ID" value="CAH3155416.1"/>
    <property type="molecule type" value="Genomic_DNA"/>
</dbReference>
<proteinExistence type="predicted"/>
<evidence type="ECO:0000313" key="2">
    <source>
        <dbReference type="EMBL" id="CAH3155416.1"/>
    </source>
</evidence>
<reference evidence="2 3" key="1">
    <citation type="submission" date="2022-05" db="EMBL/GenBank/DDBJ databases">
        <authorList>
            <consortium name="Genoscope - CEA"/>
            <person name="William W."/>
        </authorList>
    </citation>
    <scope>NUCLEOTIDE SEQUENCE [LARGE SCALE GENOMIC DNA]</scope>
</reference>
<comment type="caution">
    <text evidence="2">The sequence shown here is derived from an EMBL/GenBank/DDBJ whole genome shotgun (WGS) entry which is preliminary data.</text>
</comment>
<keyword evidence="3" id="KW-1185">Reference proteome</keyword>
<feature type="region of interest" description="Disordered" evidence="1">
    <location>
        <begin position="88"/>
        <end position="110"/>
    </location>
</feature>
<evidence type="ECO:0000256" key="1">
    <source>
        <dbReference type="SAM" id="MobiDB-lite"/>
    </source>
</evidence>
<feature type="non-terminal residue" evidence="2">
    <location>
        <position position="110"/>
    </location>
</feature>
<dbReference type="Proteomes" id="UP001159405">
    <property type="component" value="Unassembled WGS sequence"/>
</dbReference>
<sequence>TFGKRLKPKRIEEAMPLLDDVFVLEQSGKEVTIKLKDQAEKRSDSPQSVSGNLLGTGCRIHVAPAPVAPVTGESGITLPSPSVHEIMNQQWGEMPTDERQSLPPVGYERL</sequence>
<evidence type="ECO:0000313" key="3">
    <source>
        <dbReference type="Proteomes" id="UP001159405"/>
    </source>
</evidence>
<protein>
    <submittedName>
        <fullName evidence="2">Uncharacterized protein</fullName>
    </submittedName>
</protein>
<organism evidence="2 3">
    <name type="scientific">Porites lobata</name>
    <dbReference type="NCBI Taxonomy" id="104759"/>
    <lineage>
        <taxon>Eukaryota</taxon>
        <taxon>Metazoa</taxon>
        <taxon>Cnidaria</taxon>
        <taxon>Anthozoa</taxon>
        <taxon>Hexacorallia</taxon>
        <taxon>Scleractinia</taxon>
        <taxon>Fungiina</taxon>
        <taxon>Poritidae</taxon>
        <taxon>Porites</taxon>
    </lineage>
</organism>
<feature type="non-terminal residue" evidence="2">
    <location>
        <position position="1"/>
    </location>
</feature>
<accession>A0ABN8Q5L9</accession>